<evidence type="ECO:0000256" key="2">
    <source>
        <dbReference type="RuleBase" id="RU362097"/>
    </source>
</evidence>
<protein>
    <submittedName>
        <fullName evidence="3">NodT family efflux transporter outer membrane factor (OMF) lipoprotein</fullName>
    </submittedName>
</protein>
<gene>
    <name evidence="3" type="ORF">B0O44_11073</name>
</gene>
<comment type="caution">
    <text evidence="3">The sequence shown here is derived from an EMBL/GenBank/DDBJ whole genome shotgun (WGS) entry which is preliminary data.</text>
</comment>
<keyword evidence="2" id="KW-0812">Transmembrane</keyword>
<dbReference type="AlphaFoldDB" id="A0A318UEB7"/>
<keyword evidence="2" id="KW-1134">Transmembrane beta strand</keyword>
<keyword evidence="2" id="KW-0472">Membrane</keyword>
<dbReference type="RefSeq" id="WP_110834496.1">
    <property type="nucleotide sequence ID" value="NZ_QKLU01000010.1"/>
</dbReference>
<dbReference type="OrthoDB" id="9770517at2"/>
<evidence type="ECO:0000256" key="1">
    <source>
        <dbReference type="ARBA" id="ARBA00007613"/>
    </source>
</evidence>
<dbReference type="PANTHER" id="PTHR30203">
    <property type="entry name" value="OUTER MEMBRANE CATION EFFLUX PROTEIN"/>
    <property type="match status" value="1"/>
</dbReference>
<evidence type="ECO:0000313" key="4">
    <source>
        <dbReference type="Proteomes" id="UP000248198"/>
    </source>
</evidence>
<dbReference type="Proteomes" id="UP000248198">
    <property type="component" value="Unassembled WGS sequence"/>
</dbReference>
<comment type="similarity">
    <text evidence="1 2">Belongs to the outer membrane factor (OMF) (TC 1.B.17) family.</text>
</comment>
<dbReference type="Gene3D" id="1.20.1600.10">
    <property type="entry name" value="Outer membrane efflux proteins (OEP)"/>
    <property type="match status" value="1"/>
</dbReference>
<dbReference type="GO" id="GO:0005886">
    <property type="term" value="C:plasma membrane"/>
    <property type="evidence" value="ECO:0007669"/>
    <property type="project" value="UniProtKB-SubCell"/>
</dbReference>
<dbReference type="Pfam" id="PF02321">
    <property type="entry name" value="OEP"/>
    <property type="match status" value="2"/>
</dbReference>
<dbReference type="InterPro" id="IPR003423">
    <property type="entry name" value="OMP_efflux"/>
</dbReference>
<dbReference type="Gene3D" id="2.20.200.10">
    <property type="entry name" value="Outer membrane efflux proteins (OEP)"/>
    <property type="match status" value="1"/>
</dbReference>
<keyword evidence="2 3" id="KW-0449">Lipoprotein</keyword>
<proteinExistence type="inferred from homology"/>
<keyword evidence="2" id="KW-0732">Signal</keyword>
<dbReference type="PROSITE" id="PS51257">
    <property type="entry name" value="PROKAR_LIPOPROTEIN"/>
    <property type="match status" value="1"/>
</dbReference>
<comment type="subcellular location">
    <subcellularLocation>
        <location evidence="2">Cell membrane</location>
        <topology evidence="2">Lipid-anchor</topology>
    </subcellularLocation>
</comment>
<evidence type="ECO:0000313" key="3">
    <source>
        <dbReference type="EMBL" id="PYF69433.1"/>
    </source>
</evidence>
<reference evidence="3 4" key="1">
    <citation type="submission" date="2018-06" db="EMBL/GenBank/DDBJ databases">
        <title>Genomic Encyclopedia of Archaeal and Bacterial Type Strains, Phase II (KMG-II): from individual species to whole genera.</title>
        <authorList>
            <person name="Goeker M."/>
        </authorList>
    </citation>
    <scope>NUCLEOTIDE SEQUENCE [LARGE SCALE GENOMIC DNA]</scope>
    <source>
        <strain evidence="3 4">DSM 27372</strain>
    </source>
</reference>
<keyword evidence="2" id="KW-0564">Palmitate</keyword>
<organism evidence="3 4">
    <name type="scientific">Pedobacter nutrimenti</name>
    <dbReference type="NCBI Taxonomy" id="1241337"/>
    <lineage>
        <taxon>Bacteria</taxon>
        <taxon>Pseudomonadati</taxon>
        <taxon>Bacteroidota</taxon>
        <taxon>Sphingobacteriia</taxon>
        <taxon>Sphingobacteriales</taxon>
        <taxon>Sphingobacteriaceae</taxon>
        <taxon>Pedobacter</taxon>
    </lineage>
</organism>
<keyword evidence="4" id="KW-1185">Reference proteome</keyword>
<accession>A0A318UEB7</accession>
<dbReference type="GO" id="GO:0015562">
    <property type="term" value="F:efflux transmembrane transporter activity"/>
    <property type="evidence" value="ECO:0007669"/>
    <property type="project" value="InterPro"/>
</dbReference>
<dbReference type="InterPro" id="IPR010131">
    <property type="entry name" value="MdtP/NodT-like"/>
</dbReference>
<feature type="chain" id="PRO_5016191213" evidence="2">
    <location>
        <begin position="21"/>
        <end position="459"/>
    </location>
</feature>
<dbReference type="PANTHER" id="PTHR30203:SF33">
    <property type="entry name" value="BLR4455 PROTEIN"/>
    <property type="match status" value="1"/>
</dbReference>
<dbReference type="SUPFAM" id="SSF56954">
    <property type="entry name" value="Outer membrane efflux proteins (OEP)"/>
    <property type="match status" value="1"/>
</dbReference>
<dbReference type="EMBL" id="QKLU01000010">
    <property type="protein sequence ID" value="PYF69433.1"/>
    <property type="molecule type" value="Genomic_DNA"/>
</dbReference>
<feature type="signal peptide" evidence="2">
    <location>
        <begin position="1"/>
        <end position="20"/>
    </location>
</feature>
<name>A0A318UEB7_9SPHI</name>
<sequence length="459" mass="50717">MNKYIGIVFLALLISSCRNAKEYVAPKMIFPASYRGQENPDSASIAHLPWKQLFTDTLLRALITQGLAKNLDLKIALKQIEIAHAALQQSKAAFLPDLSVKTGLTASKLAFPQGFGLRSSSTQYDLFVNTSWEADIWGKLKSAKKAALARLLQSQEAKRAVQTQLIADISNAYFTLLAMDQQLRVLEKTLVNRKEDVKAMKSLMAANIVNGAAEVQSEANQYSAEASIPRLKRQIREMENALSTLLSRPARQIKRSSLDGQKLDVRLQAGMPVQLLQNRPDVKQAEYAYRAAFEDTNVARRAFYPSLSLTASGGFSSFNFRDWLAAPGLFGNVAAGILQPVLNKGQNKARLKTALALKEQALYTFEKSVLSAGEEVSNALYAWETAVEQYQIRRRQITALEKAVDFTKKLLKYSSATNYTDVLSSEQGLLAAELDGVNDQLEQWRAVVALYRAIGGGSI</sequence>
<dbReference type="NCBIfam" id="TIGR01845">
    <property type="entry name" value="outer_NodT"/>
    <property type="match status" value="1"/>
</dbReference>